<keyword evidence="19" id="KW-1185">Reference proteome</keyword>
<dbReference type="Proteomes" id="UP001516023">
    <property type="component" value="Unassembled WGS sequence"/>
</dbReference>
<evidence type="ECO:0000256" key="9">
    <source>
        <dbReference type="ARBA" id="ARBA00022833"/>
    </source>
</evidence>
<dbReference type="CDD" id="cd16499">
    <property type="entry name" value="RING-HC_Bre1-like"/>
    <property type="match status" value="1"/>
</dbReference>
<dbReference type="GO" id="GO:0016567">
    <property type="term" value="P:protein ubiquitination"/>
    <property type="evidence" value="ECO:0007669"/>
    <property type="project" value="UniProtKB-UniRule"/>
</dbReference>
<dbReference type="SUPFAM" id="SSF57850">
    <property type="entry name" value="RING/U-box"/>
    <property type="match status" value="1"/>
</dbReference>
<evidence type="ECO:0000256" key="10">
    <source>
        <dbReference type="ARBA" id="ARBA00022853"/>
    </source>
</evidence>
<feature type="region of interest" description="Disordered" evidence="16">
    <location>
        <begin position="1"/>
        <end position="174"/>
    </location>
</feature>
<sequence length="1000" mass="110078">MKRALAERVKQEQLSSPLETPPTTPHTFSAKPPPNELSSKLPGSMDVSIGDVSTAEGEGQSFSSIPRRSPPPVSTQHASPLHPAPPQSMEVQSIEPQLTMPPPSVPSSAAKKRPRSPNALSSGNVTSFQSEEAPKKRPGRPRKHPPTTNSANSNNRHSSAHSDSDDEADPSGGPFFLKYQNSALSSELYAYRRRIYLLEREREWRRRECEVVSERVRLLEGVWRGMEEGLLGGETSHTPKSNGESIIESSTIPIPPPASTGSGTDVETVPSVLSALKDLVSSTPLQLEPPTKKSQHHVNTLNNFESYSNGSIHEKDDEDLIIQKRNWEETNEFAAALTSRAKRLHSAILKASSATATDTEIELKQEIIRLEAEIKVMDEKLEEIAKARNEAVASERRVRRGLYRLASGRMTLEDVLKAVEKEDNGVSFMETIAMLDGLNNKKSSFPDGATSGIAPSSMDATSSPSFSAATSKESSGLANAEELNTLKKSLQDVQAVSESREKQIAELLREKEEHLKQINSLLLPKENGTQGPDDDAIQKSPAFIEMSTKLGIAENRVKELEAQYENTRQRWAVTKGDLDLAKKTIAEMEGKHERRWNELISQFSESDSASSAPDSNGAKDCFGSAKKIAELESKLKQSIDAVNRMEALRATLSESYKMNEALQSKLDDLKNKNAKIMAEKSAARAAQGAEPLASPQAAAASSSKRTSAGGSSSGDPSIDKLQRDYKRARKELAAAVMSKDQAKLKQERAEKERDALMKTNARLLKQSSEKDDMNAKSLSTILHLKQRNDELEKENAIIKQKSQAAQQLSLAARLASNAKDRVGEEALKEKELIEESVKKLQDECSALRQETERAKGLLSQSNEKVASVTKELDAARSRCDDLVADSTKKEEEKKQMMESLAVVKKEAVESAKKAVAASATSSSSGVRSDFTMEQLTAQVKYLSDRMNCPVCNSREKKCILLRCRHMFCQKCVDENIKNRSRKCPACAQRFDTKDVAEIWL</sequence>
<feature type="region of interest" description="Disordered" evidence="16">
    <location>
        <begin position="449"/>
        <end position="474"/>
    </location>
</feature>
<evidence type="ECO:0000256" key="11">
    <source>
        <dbReference type="ARBA" id="ARBA00023054"/>
    </source>
</evidence>
<gene>
    <name evidence="18" type="ORF">HJC23_008871</name>
</gene>
<dbReference type="InterPro" id="IPR001841">
    <property type="entry name" value="Znf_RING"/>
</dbReference>
<evidence type="ECO:0000256" key="13">
    <source>
        <dbReference type="PROSITE-ProRule" id="PRU00175"/>
    </source>
</evidence>
<dbReference type="InterPro" id="IPR017907">
    <property type="entry name" value="Znf_RING_CS"/>
</dbReference>
<dbReference type="InterPro" id="IPR013956">
    <property type="entry name" value="E3_ubiquit_lig_Bre1"/>
</dbReference>
<name>A0ABD3PBB4_9STRA</name>
<evidence type="ECO:0000256" key="14">
    <source>
        <dbReference type="RuleBase" id="RU365038"/>
    </source>
</evidence>
<feature type="compositionally biased region" description="Low complexity" evidence="16">
    <location>
        <begin position="460"/>
        <end position="474"/>
    </location>
</feature>
<dbReference type="GO" id="GO:0008270">
    <property type="term" value="F:zinc ion binding"/>
    <property type="evidence" value="ECO:0007669"/>
    <property type="project" value="UniProtKB-KW"/>
</dbReference>
<evidence type="ECO:0000256" key="12">
    <source>
        <dbReference type="ARBA" id="ARBA00023242"/>
    </source>
</evidence>
<dbReference type="AlphaFoldDB" id="A0ABD3PBB4"/>
<proteinExistence type="inferred from homology"/>
<evidence type="ECO:0000256" key="16">
    <source>
        <dbReference type="SAM" id="MobiDB-lite"/>
    </source>
</evidence>
<accession>A0ABD3PBB4</accession>
<comment type="pathway">
    <text evidence="3 14">Protein modification; protein ubiquitination.</text>
</comment>
<feature type="domain" description="RING-type" evidence="17">
    <location>
        <begin position="948"/>
        <end position="986"/>
    </location>
</feature>
<keyword evidence="12 14" id="KW-0539">Nucleus</keyword>
<keyword evidence="11 14" id="KW-0175">Coiled coil</keyword>
<organism evidence="18 19">
    <name type="scientific">Cyclotella cryptica</name>
    <dbReference type="NCBI Taxonomy" id="29204"/>
    <lineage>
        <taxon>Eukaryota</taxon>
        <taxon>Sar</taxon>
        <taxon>Stramenopiles</taxon>
        <taxon>Ochrophyta</taxon>
        <taxon>Bacillariophyta</taxon>
        <taxon>Coscinodiscophyceae</taxon>
        <taxon>Thalassiosirophycidae</taxon>
        <taxon>Stephanodiscales</taxon>
        <taxon>Stephanodiscaceae</taxon>
        <taxon>Cyclotella</taxon>
    </lineage>
</organism>
<dbReference type="GO" id="GO:0006325">
    <property type="term" value="P:chromatin organization"/>
    <property type="evidence" value="ECO:0007669"/>
    <property type="project" value="UniProtKB-KW"/>
</dbReference>
<feature type="compositionally biased region" description="Polar residues" evidence="16">
    <location>
        <begin position="118"/>
        <end position="130"/>
    </location>
</feature>
<keyword evidence="5 14" id="KW-0808">Transferase</keyword>
<dbReference type="EMBL" id="JABMIG020000217">
    <property type="protein sequence ID" value="KAL3785307.1"/>
    <property type="molecule type" value="Genomic_DNA"/>
</dbReference>
<comment type="subcellular location">
    <subcellularLocation>
        <location evidence="2 14">Nucleus</location>
    </subcellularLocation>
</comment>
<feature type="coiled-coil region" evidence="15">
    <location>
        <begin position="360"/>
        <end position="397"/>
    </location>
</feature>
<dbReference type="SMART" id="SM00184">
    <property type="entry name" value="RING"/>
    <property type="match status" value="1"/>
</dbReference>
<evidence type="ECO:0000256" key="7">
    <source>
        <dbReference type="ARBA" id="ARBA00022771"/>
    </source>
</evidence>
<dbReference type="PANTHER" id="PTHR23163">
    <property type="entry name" value="RING FINGER PROTEIN-RELATED"/>
    <property type="match status" value="1"/>
</dbReference>
<feature type="region of interest" description="Disordered" evidence="16">
    <location>
        <begin position="686"/>
        <end position="719"/>
    </location>
</feature>
<dbReference type="PROSITE" id="PS50089">
    <property type="entry name" value="ZF_RING_2"/>
    <property type="match status" value="1"/>
</dbReference>
<dbReference type="PROSITE" id="PS00518">
    <property type="entry name" value="ZF_RING_1"/>
    <property type="match status" value="1"/>
</dbReference>
<keyword evidence="6 14" id="KW-0479">Metal-binding</keyword>
<evidence type="ECO:0000256" key="5">
    <source>
        <dbReference type="ARBA" id="ARBA00022679"/>
    </source>
</evidence>
<feature type="coiled-coil region" evidence="15">
    <location>
        <begin position="490"/>
        <end position="517"/>
    </location>
</feature>
<dbReference type="Pfam" id="PF13920">
    <property type="entry name" value="zf-C3HC4_3"/>
    <property type="match status" value="1"/>
</dbReference>
<feature type="compositionally biased region" description="Basic residues" evidence="16">
    <location>
        <begin position="136"/>
        <end position="145"/>
    </location>
</feature>
<comment type="similarity">
    <text evidence="4 14">Belongs to the BRE1 family.</text>
</comment>
<protein>
    <recommendedName>
        <fullName evidence="14">E3 ubiquitin protein ligase</fullName>
        <ecNumber evidence="14">2.3.2.27</ecNumber>
    </recommendedName>
</protein>
<evidence type="ECO:0000259" key="17">
    <source>
        <dbReference type="PROSITE" id="PS50089"/>
    </source>
</evidence>
<dbReference type="InterPro" id="IPR013083">
    <property type="entry name" value="Znf_RING/FYVE/PHD"/>
</dbReference>
<dbReference type="GO" id="GO:0061630">
    <property type="term" value="F:ubiquitin protein ligase activity"/>
    <property type="evidence" value="ECO:0007669"/>
    <property type="project" value="UniProtKB-EC"/>
</dbReference>
<evidence type="ECO:0000256" key="3">
    <source>
        <dbReference type="ARBA" id="ARBA00004906"/>
    </source>
</evidence>
<keyword evidence="7 13" id="KW-0863">Zinc-finger</keyword>
<evidence type="ECO:0000256" key="2">
    <source>
        <dbReference type="ARBA" id="ARBA00004123"/>
    </source>
</evidence>
<feature type="coiled-coil region" evidence="15">
    <location>
        <begin position="543"/>
        <end position="570"/>
    </location>
</feature>
<dbReference type="GO" id="GO:0005634">
    <property type="term" value="C:nucleus"/>
    <property type="evidence" value="ECO:0007669"/>
    <property type="project" value="UniProtKB-SubCell"/>
</dbReference>
<evidence type="ECO:0000313" key="19">
    <source>
        <dbReference type="Proteomes" id="UP001516023"/>
    </source>
</evidence>
<feature type="compositionally biased region" description="Basic and acidic residues" evidence="16">
    <location>
        <begin position="1"/>
        <end position="11"/>
    </location>
</feature>
<dbReference type="PANTHER" id="PTHR23163:SF0">
    <property type="entry name" value="E3 UBIQUITIN-PROTEIN LIGASE BRE1"/>
    <property type="match status" value="1"/>
</dbReference>
<evidence type="ECO:0000256" key="15">
    <source>
        <dbReference type="SAM" id="Coils"/>
    </source>
</evidence>
<reference evidence="18 19" key="1">
    <citation type="journal article" date="2020" name="G3 (Bethesda)">
        <title>Improved Reference Genome for Cyclotella cryptica CCMP332, a Model for Cell Wall Morphogenesis, Salinity Adaptation, and Lipid Production in Diatoms (Bacillariophyta).</title>
        <authorList>
            <person name="Roberts W.R."/>
            <person name="Downey K.M."/>
            <person name="Ruck E.C."/>
            <person name="Traller J.C."/>
            <person name="Alverson A.J."/>
        </authorList>
    </citation>
    <scope>NUCLEOTIDE SEQUENCE [LARGE SCALE GENOMIC DNA]</scope>
    <source>
        <strain evidence="18 19">CCMP332</strain>
    </source>
</reference>
<comment type="catalytic activity">
    <reaction evidence="1 14">
        <text>S-ubiquitinyl-[E2 ubiquitin-conjugating enzyme]-L-cysteine + [acceptor protein]-L-lysine = [E2 ubiquitin-conjugating enzyme]-L-cysteine + N(6)-ubiquitinyl-[acceptor protein]-L-lysine.</text>
        <dbReference type="EC" id="2.3.2.27"/>
    </reaction>
</comment>
<feature type="coiled-coil region" evidence="15">
    <location>
        <begin position="628"/>
        <end position="686"/>
    </location>
</feature>
<keyword evidence="8 14" id="KW-0833">Ubl conjugation pathway</keyword>
<dbReference type="Gene3D" id="3.30.40.10">
    <property type="entry name" value="Zinc/RING finger domain, C3HC4 (zinc finger)"/>
    <property type="match status" value="1"/>
</dbReference>
<feature type="compositionally biased region" description="Low complexity" evidence="16">
    <location>
        <begin position="693"/>
        <end position="714"/>
    </location>
</feature>
<evidence type="ECO:0000256" key="6">
    <source>
        <dbReference type="ARBA" id="ARBA00022723"/>
    </source>
</evidence>
<evidence type="ECO:0000256" key="4">
    <source>
        <dbReference type="ARBA" id="ARBA00005555"/>
    </source>
</evidence>
<evidence type="ECO:0000256" key="1">
    <source>
        <dbReference type="ARBA" id="ARBA00000900"/>
    </source>
</evidence>
<comment type="caution">
    <text evidence="18">The sequence shown here is derived from an EMBL/GenBank/DDBJ whole genome shotgun (WGS) entry which is preliminary data.</text>
</comment>
<keyword evidence="9 14" id="KW-0862">Zinc</keyword>
<dbReference type="EC" id="2.3.2.27" evidence="14"/>
<evidence type="ECO:0000313" key="18">
    <source>
        <dbReference type="EMBL" id="KAL3785307.1"/>
    </source>
</evidence>
<evidence type="ECO:0000256" key="8">
    <source>
        <dbReference type="ARBA" id="ARBA00022786"/>
    </source>
</evidence>
<keyword evidence="10 14" id="KW-0156">Chromatin regulator</keyword>